<reference evidence="11" key="1">
    <citation type="submission" date="2016-11" db="EMBL/GenBank/DDBJ databases">
        <title>Venom-gland transcriptomics and venom proteomics of the black-back scorpion (Hadrurus spadix) reveal detectability challenges and an unexplored realm of animal toxin diversity.</title>
        <authorList>
            <person name="Rokyta D.R."/>
            <person name="Ward M.J."/>
        </authorList>
    </citation>
    <scope>NUCLEOTIDE SEQUENCE</scope>
    <source>
        <tissue evidence="11">Venom gland</tissue>
    </source>
</reference>
<dbReference type="PROSITE" id="PS51914">
    <property type="entry name" value="MRH"/>
    <property type="match status" value="1"/>
</dbReference>
<dbReference type="GO" id="GO:0017177">
    <property type="term" value="C:glucosidase II complex"/>
    <property type="evidence" value="ECO:0007669"/>
    <property type="project" value="TreeGrafter"/>
</dbReference>
<dbReference type="InterPro" id="IPR011992">
    <property type="entry name" value="EF-hand-dom_pair"/>
</dbReference>
<sequence length="556" mass="63763">MFVLLSLRCTFLTFLWVLVIILLNVSDSSDATVVLRPRGVPLSKKSFYDPSKNFNCLDGSGTFPFYYINDDYCDCEDGSDEPGTSACPNGIFHCTNAGFISKEIPSSRVNDGICDCCDASDEYNSTTECLNTCKELGQQAREVAKKQQDAFLKGYQLRLEMAKQGKQKKEEFKVKLQELRRDREEAQRLRDEKEAIKKEAEEKEKAALEVYEKEKEEQQQKQEEKEQLKNEQAEQVSATQAFKELDINEDGKVTYQELQKFPKFDYNHDGEVSEEEAKFFLHMKEEMNLEEFITTGWVIMKPIYKYMLDEPESEKEDEAMTDTPNLSEKDTLIEDQEANVQDLDNEEPLEGDDDEDEVDDEDLVPPEFPPKDDIPHTETTSKSPYSEEVQKIVDAAKEAKQEFNDADHRLQRLSDEIRDVEQSLECDYGPEEEFAVLKGQCFEFHDREYVYKFCPFDHATQEPKSGGSSITLGKWGKWAGPDDNKFSKMKFEGGVVCWNGPARSVVINVHCGTENKLISATEPGRCEYQYDFVTPALCSTPPAQLQDLHKDMHTEL</sequence>
<evidence type="ECO:0000256" key="2">
    <source>
        <dbReference type="ARBA" id="ARBA00022729"/>
    </source>
</evidence>
<dbReference type="GO" id="GO:0005509">
    <property type="term" value="F:calcium ion binding"/>
    <property type="evidence" value="ECO:0007669"/>
    <property type="project" value="InterPro"/>
</dbReference>
<keyword evidence="3" id="KW-0256">Endoplasmic reticulum</keyword>
<dbReference type="Gene3D" id="4.10.400.10">
    <property type="entry name" value="Low-density Lipoprotein Receptor"/>
    <property type="match status" value="1"/>
</dbReference>
<evidence type="ECO:0000256" key="7">
    <source>
        <dbReference type="SAM" id="MobiDB-lite"/>
    </source>
</evidence>
<dbReference type="Pfam" id="PF13015">
    <property type="entry name" value="PRKCSH_1"/>
    <property type="match status" value="1"/>
</dbReference>
<evidence type="ECO:0000256" key="4">
    <source>
        <dbReference type="ARBA" id="ARBA00022837"/>
    </source>
</evidence>
<dbReference type="InterPro" id="IPR009011">
    <property type="entry name" value="Man6P_isomerase_rcpt-bd_dom_sf"/>
</dbReference>
<dbReference type="SUPFAM" id="SSF50911">
    <property type="entry name" value="Mannose 6-phosphate receptor domain"/>
    <property type="match status" value="1"/>
</dbReference>
<dbReference type="SUPFAM" id="SSF47473">
    <property type="entry name" value="EF-hand"/>
    <property type="match status" value="1"/>
</dbReference>
<dbReference type="AlphaFoldDB" id="A0A1W7RAH9"/>
<dbReference type="Pfam" id="PF12999">
    <property type="entry name" value="PRKCSH-like"/>
    <property type="match status" value="1"/>
</dbReference>
<dbReference type="InterPro" id="IPR044865">
    <property type="entry name" value="MRH_dom"/>
</dbReference>
<keyword evidence="4" id="KW-0106">Calcium</keyword>
<dbReference type="InterPro" id="IPR028146">
    <property type="entry name" value="PRKCSH_N"/>
</dbReference>
<dbReference type="InterPro" id="IPR002048">
    <property type="entry name" value="EF_hand_dom"/>
</dbReference>
<evidence type="ECO:0000313" key="11">
    <source>
        <dbReference type="EMBL" id="JAV48137.1"/>
    </source>
</evidence>
<feature type="compositionally biased region" description="Acidic residues" evidence="7">
    <location>
        <begin position="333"/>
        <end position="364"/>
    </location>
</feature>
<dbReference type="PANTHER" id="PTHR12630:SF1">
    <property type="entry name" value="GLUCOSIDASE 2 SUBUNIT BETA"/>
    <property type="match status" value="1"/>
</dbReference>
<evidence type="ECO:0000256" key="3">
    <source>
        <dbReference type="ARBA" id="ARBA00022824"/>
    </source>
</evidence>
<dbReference type="GO" id="GO:0006491">
    <property type="term" value="P:N-glycan processing"/>
    <property type="evidence" value="ECO:0007669"/>
    <property type="project" value="TreeGrafter"/>
</dbReference>
<feature type="signal peptide" evidence="8">
    <location>
        <begin position="1"/>
        <end position="31"/>
    </location>
</feature>
<dbReference type="PANTHER" id="PTHR12630">
    <property type="entry name" value="N-LINKED OLIGOSACCHARIDE PROCESSING"/>
    <property type="match status" value="1"/>
</dbReference>
<dbReference type="InterPro" id="IPR036055">
    <property type="entry name" value="LDL_receptor-like_sf"/>
</dbReference>
<feature type="region of interest" description="Disordered" evidence="7">
    <location>
        <begin position="312"/>
        <end position="388"/>
    </location>
</feature>
<dbReference type="InterPro" id="IPR036607">
    <property type="entry name" value="PRKCSH"/>
</dbReference>
<dbReference type="InterPro" id="IPR039794">
    <property type="entry name" value="Gtb1-like"/>
</dbReference>
<dbReference type="PROSITE" id="PS00018">
    <property type="entry name" value="EF_HAND_1"/>
    <property type="match status" value="1"/>
</dbReference>
<name>A0A1W7RAH9_9SCOR</name>
<feature type="domain" description="MRH" evidence="10">
    <location>
        <begin position="439"/>
        <end position="540"/>
    </location>
</feature>
<keyword evidence="2 8" id="KW-0732">Signal</keyword>
<feature type="coiled-coil region" evidence="6">
    <location>
        <begin position="396"/>
        <end position="423"/>
    </location>
</feature>
<feature type="compositionally biased region" description="Basic and acidic residues" evidence="7">
    <location>
        <begin position="210"/>
        <end position="232"/>
    </location>
</feature>
<organism evidence="11">
    <name type="scientific">Hadrurus spadix</name>
    <dbReference type="NCBI Taxonomy" id="141984"/>
    <lineage>
        <taxon>Eukaryota</taxon>
        <taxon>Metazoa</taxon>
        <taxon>Ecdysozoa</taxon>
        <taxon>Arthropoda</taxon>
        <taxon>Chelicerata</taxon>
        <taxon>Arachnida</taxon>
        <taxon>Scorpiones</taxon>
        <taxon>Iurida</taxon>
        <taxon>Iuroidea</taxon>
        <taxon>Hadrurus</taxon>
    </lineage>
</organism>
<dbReference type="EMBL" id="GFAH01000252">
    <property type="protein sequence ID" value="JAV48137.1"/>
    <property type="molecule type" value="Transcribed_RNA"/>
</dbReference>
<protein>
    <recommendedName>
        <fullName evidence="1">Glucosidase 2 subunit beta</fullName>
    </recommendedName>
</protein>
<feature type="chain" id="PRO_5012664640" description="Glucosidase 2 subunit beta" evidence="8">
    <location>
        <begin position="32"/>
        <end position="556"/>
    </location>
</feature>
<keyword evidence="6" id="KW-0175">Coiled coil</keyword>
<evidence type="ECO:0000259" key="10">
    <source>
        <dbReference type="PROSITE" id="PS51914"/>
    </source>
</evidence>
<feature type="region of interest" description="Disordered" evidence="7">
    <location>
        <begin position="210"/>
        <end position="235"/>
    </location>
</feature>
<dbReference type="InterPro" id="IPR018247">
    <property type="entry name" value="EF_Hand_1_Ca_BS"/>
</dbReference>
<evidence type="ECO:0000256" key="6">
    <source>
        <dbReference type="SAM" id="Coils"/>
    </source>
</evidence>
<accession>A0A1W7RAH9</accession>
<evidence type="ECO:0000256" key="5">
    <source>
        <dbReference type="ARBA" id="ARBA00023157"/>
    </source>
</evidence>
<evidence type="ECO:0000256" key="8">
    <source>
        <dbReference type="SAM" id="SignalP"/>
    </source>
</evidence>
<keyword evidence="5" id="KW-1015">Disulfide bond</keyword>
<dbReference type="Pfam" id="PF13202">
    <property type="entry name" value="EF-hand_5"/>
    <property type="match status" value="1"/>
</dbReference>
<dbReference type="Gene3D" id="2.70.130.10">
    <property type="entry name" value="Mannose-6-phosphate receptor binding domain"/>
    <property type="match status" value="1"/>
</dbReference>
<evidence type="ECO:0000259" key="9">
    <source>
        <dbReference type="PROSITE" id="PS50222"/>
    </source>
</evidence>
<proteinExistence type="predicted"/>
<feature type="domain" description="EF-hand" evidence="9">
    <location>
        <begin position="233"/>
        <end position="268"/>
    </location>
</feature>
<evidence type="ECO:0000256" key="1">
    <source>
        <dbReference type="ARBA" id="ARBA00022387"/>
    </source>
</evidence>
<dbReference type="PROSITE" id="PS50222">
    <property type="entry name" value="EF_HAND_2"/>
    <property type="match status" value="1"/>
</dbReference>
<dbReference type="Gene3D" id="1.10.238.10">
    <property type="entry name" value="EF-hand"/>
    <property type="match status" value="1"/>
</dbReference>